<dbReference type="PANTHER" id="PTHR40455">
    <property type="entry name" value="ANTITOXIN HIGA"/>
    <property type="match status" value="1"/>
</dbReference>
<evidence type="ECO:0000313" key="3">
    <source>
        <dbReference type="Proteomes" id="UP000199532"/>
    </source>
</evidence>
<dbReference type="Proteomes" id="UP000199532">
    <property type="component" value="Unassembled WGS sequence"/>
</dbReference>
<dbReference type="GO" id="GO:0001046">
    <property type="term" value="F:core promoter sequence-specific DNA binding"/>
    <property type="evidence" value="ECO:0007669"/>
    <property type="project" value="TreeGrafter"/>
</dbReference>
<dbReference type="EMBL" id="FNXY01000010">
    <property type="protein sequence ID" value="SEJ64229.1"/>
    <property type="molecule type" value="Genomic_DNA"/>
</dbReference>
<dbReference type="CDD" id="cd00093">
    <property type="entry name" value="HTH_XRE"/>
    <property type="match status" value="1"/>
</dbReference>
<name>A0A1H7AF65_9BACT</name>
<dbReference type="Gene3D" id="1.10.260.40">
    <property type="entry name" value="lambda repressor-like DNA-binding domains"/>
    <property type="match status" value="1"/>
</dbReference>
<dbReference type="OrthoDB" id="9796786at2"/>
<evidence type="ECO:0000259" key="1">
    <source>
        <dbReference type="PROSITE" id="PS50943"/>
    </source>
</evidence>
<proteinExistence type="predicted"/>
<dbReference type="PANTHER" id="PTHR40455:SF1">
    <property type="entry name" value="ANTITOXIN HIGA"/>
    <property type="match status" value="1"/>
</dbReference>
<dbReference type="STRING" id="408657.SAMN04487995_5681"/>
<accession>A0A1H7AF65</accession>
<protein>
    <submittedName>
        <fullName evidence="2">HTH-type transcriptional regulator / antitoxin HigA</fullName>
    </submittedName>
</protein>
<reference evidence="2 3" key="1">
    <citation type="submission" date="2016-10" db="EMBL/GenBank/DDBJ databases">
        <authorList>
            <person name="de Groot N.N."/>
        </authorList>
    </citation>
    <scope>NUCLEOTIDE SEQUENCE [LARGE SCALE GENOMIC DNA]</scope>
    <source>
        <strain evidence="2 3">DSM 19938</strain>
    </source>
</reference>
<dbReference type="PROSITE" id="PS50943">
    <property type="entry name" value="HTH_CROC1"/>
    <property type="match status" value="1"/>
</dbReference>
<gene>
    <name evidence="2" type="ORF">SAMN04487995_5681</name>
</gene>
<dbReference type="InterPro" id="IPR001387">
    <property type="entry name" value="Cro/C1-type_HTH"/>
</dbReference>
<evidence type="ECO:0000313" key="2">
    <source>
        <dbReference type="EMBL" id="SEJ64229.1"/>
    </source>
</evidence>
<keyword evidence="3" id="KW-1185">Reference proteome</keyword>
<dbReference type="GO" id="GO:0006355">
    <property type="term" value="P:regulation of DNA-templated transcription"/>
    <property type="evidence" value="ECO:0007669"/>
    <property type="project" value="InterPro"/>
</dbReference>
<dbReference type="SUPFAM" id="SSF47413">
    <property type="entry name" value="lambda repressor-like DNA-binding domains"/>
    <property type="match status" value="1"/>
</dbReference>
<feature type="domain" description="HTH cro/C1-type" evidence="1">
    <location>
        <begin position="77"/>
        <end position="130"/>
    </location>
</feature>
<dbReference type="AlphaFoldDB" id="A0A1H7AF65"/>
<dbReference type="InterPro" id="IPR010982">
    <property type="entry name" value="Lambda_DNA-bd_dom_sf"/>
</dbReference>
<dbReference type="RefSeq" id="WP_090341313.1">
    <property type="nucleotide sequence ID" value="NZ_FNXY01000010.1"/>
</dbReference>
<dbReference type="InterPro" id="IPR039060">
    <property type="entry name" value="Antitox_HigA"/>
</dbReference>
<organism evidence="2 3">
    <name type="scientific">Dyadobacter koreensis</name>
    <dbReference type="NCBI Taxonomy" id="408657"/>
    <lineage>
        <taxon>Bacteria</taxon>
        <taxon>Pseudomonadati</taxon>
        <taxon>Bacteroidota</taxon>
        <taxon>Cytophagia</taxon>
        <taxon>Cytophagales</taxon>
        <taxon>Spirosomataceae</taxon>
        <taxon>Dyadobacter</taxon>
    </lineage>
</organism>
<sequence length="134" mass="15291">MKTLAINLDDIVIRPITNSVDFEEASKIIDALIDADLLEDLKLRKRALDILEAVTVLAIDYEKRHFPIPKPDPIEAIKERMSQLHLTRKDVAPYFGGENRVSEVFNKKRNLTIKMIRELNKNLGIPVDTLLTVS</sequence>